<organism evidence="1 2">
    <name type="scientific">Citrus sinensis</name>
    <name type="common">Sweet orange</name>
    <name type="synonym">Citrus aurantium var. sinensis</name>
    <dbReference type="NCBI Taxonomy" id="2711"/>
    <lineage>
        <taxon>Eukaryota</taxon>
        <taxon>Viridiplantae</taxon>
        <taxon>Streptophyta</taxon>
        <taxon>Embryophyta</taxon>
        <taxon>Tracheophyta</taxon>
        <taxon>Spermatophyta</taxon>
        <taxon>Magnoliopsida</taxon>
        <taxon>eudicotyledons</taxon>
        <taxon>Gunneridae</taxon>
        <taxon>Pentapetalae</taxon>
        <taxon>rosids</taxon>
        <taxon>malvids</taxon>
        <taxon>Sapindales</taxon>
        <taxon>Rutaceae</taxon>
        <taxon>Aurantioideae</taxon>
        <taxon>Citrus</taxon>
    </lineage>
</organism>
<keyword evidence="2" id="KW-1185">Reference proteome</keyword>
<keyword evidence="1" id="KW-0548">Nucleotidyltransferase</keyword>
<evidence type="ECO:0000313" key="2">
    <source>
        <dbReference type="Proteomes" id="UP000829398"/>
    </source>
</evidence>
<proteinExistence type="predicted"/>
<keyword evidence="1" id="KW-0695">RNA-directed DNA polymerase</keyword>
<evidence type="ECO:0000313" key="1">
    <source>
        <dbReference type="EMBL" id="KAH9751391.1"/>
    </source>
</evidence>
<accession>A0ACB8KAH9</accession>
<reference evidence="2" key="1">
    <citation type="journal article" date="2023" name="Hortic. Res.">
        <title>A chromosome-level phased genome enabling allele-level studies in sweet orange: a case study on citrus Huanglongbing tolerance.</title>
        <authorList>
            <person name="Wu B."/>
            <person name="Yu Q."/>
            <person name="Deng Z."/>
            <person name="Duan Y."/>
            <person name="Luo F."/>
            <person name="Gmitter F. Jr."/>
        </authorList>
    </citation>
    <scope>NUCLEOTIDE SEQUENCE [LARGE SCALE GENOMIC DNA]</scope>
    <source>
        <strain evidence="2">cv. Valencia</strain>
    </source>
</reference>
<protein>
    <submittedName>
        <fullName evidence="1">Reverse transcriptase/RNA-dependent DNA polymerase</fullName>
    </submittedName>
</protein>
<name>A0ACB8KAH9_CITSI</name>
<comment type="caution">
    <text evidence="1">The sequence shown here is derived from an EMBL/GenBank/DDBJ whole genome shotgun (WGS) entry which is preliminary data.</text>
</comment>
<keyword evidence="1" id="KW-0808">Transferase</keyword>
<gene>
    <name evidence="1" type="ORF">KPL71_014280</name>
</gene>
<sequence length="530" mass="60712">MSIFKIPLAVRNDIQRAITRFWWSSKEDKKGIHWTKWEKISHAKIRGGLGFKDFSSFNQALVAKQGWRLLQNPDSLVAKILKARYFRHADFMEAKLGFNPSFIWRSILWGRKIFQQGTRWRVGNGNQALVMSSNWIPRPSTFRPIFTSSLPPNTKVSDLIDSDHHWNLRLIDQHFAKEDAEAIKKIPLPRYPQDDELIWHHDKKGQYTVRSGYQVALRLKFGETSTSSIGGSHGWSMIWNPNLPRKIKIFIWRATKNLLPTSENLLKREILEEPVCQIYKMGIEDVFHALMGCKMVKKVWKRTHVNATVQDVGREDMLSVMLSLVRKMPKRGRTLNPLMIIAKANAIIEAYQGMHGMEQLSKSGNETIKQGQWRLPPSGHYKINVDATVHIEQQLIGLGAVIRNSKGQVLGAAVRSTSFQEDVTAAEVEAIKWGMEMAKEARLMDVIVETDCMEVVNLANNETSCRTEILWTISEIQECKAGFQSIQIQHVPRCCNKFAHSLAKRALKSSESVMWLETPQADVLTCFSFF</sequence>
<dbReference type="Proteomes" id="UP000829398">
    <property type="component" value="Chromosome 5"/>
</dbReference>
<dbReference type="EMBL" id="CM039174">
    <property type="protein sequence ID" value="KAH9751391.1"/>
    <property type="molecule type" value="Genomic_DNA"/>
</dbReference>